<evidence type="ECO:0000256" key="1">
    <source>
        <dbReference type="SAM" id="Phobius"/>
    </source>
</evidence>
<reference evidence="2" key="1">
    <citation type="submission" date="2020-10" db="EMBL/GenBank/DDBJ databases">
        <authorList>
            <person name="Han B."/>
            <person name="Lu T."/>
            <person name="Zhao Q."/>
            <person name="Huang X."/>
            <person name="Zhao Y."/>
        </authorList>
    </citation>
    <scope>NUCLEOTIDE SEQUENCE</scope>
</reference>
<dbReference type="Proteomes" id="UP000604825">
    <property type="component" value="Unassembled WGS sequence"/>
</dbReference>
<keyword evidence="1" id="KW-0472">Membrane</keyword>
<organism evidence="2 3">
    <name type="scientific">Miscanthus lutarioriparius</name>
    <dbReference type="NCBI Taxonomy" id="422564"/>
    <lineage>
        <taxon>Eukaryota</taxon>
        <taxon>Viridiplantae</taxon>
        <taxon>Streptophyta</taxon>
        <taxon>Embryophyta</taxon>
        <taxon>Tracheophyta</taxon>
        <taxon>Spermatophyta</taxon>
        <taxon>Magnoliopsida</taxon>
        <taxon>Liliopsida</taxon>
        <taxon>Poales</taxon>
        <taxon>Poaceae</taxon>
        <taxon>PACMAD clade</taxon>
        <taxon>Panicoideae</taxon>
        <taxon>Andropogonodae</taxon>
        <taxon>Andropogoneae</taxon>
        <taxon>Saccharinae</taxon>
        <taxon>Miscanthus</taxon>
    </lineage>
</organism>
<evidence type="ECO:0000313" key="2">
    <source>
        <dbReference type="EMBL" id="CAD6254952.1"/>
    </source>
</evidence>
<protein>
    <submittedName>
        <fullName evidence="2">Uncharacterized protein</fullName>
    </submittedName>
</protein>
<evidence type="ECO:0000313" key="3">
    <source>
        <dbReference type="Proteomes" id="UP000604825"/>
    </source>
</evidence>
<dbReference type="OrthoDB" id="10262656at2759"/>
<dbReference type="EMBL" id="CAJGYO010000009">
    <property type="protein sequence ID" value="CAD6254952.1"/>
    <property type="molecule type" value="Genomic_DNA"/>
</dbReference>
<comment type="caution">
    <text evidence="2">The sequence shown here is derived from an EMBL/GenBank/DDBJ whole genome shotgun (WGS) entry which is preliminary data.</text>
</comment>
<name>A0A811Q3C5_9POAL</name>
<keyword evidence="1" id="KW-0812">Transmembrane</keyword>
<proteinExistence type="predicted"/>
<feature type="transmembrane region" description="Helical" evidence="1">
    <location>
        <begin position="42"/>
        <end position="72"/>
    </location>
</feature>
<sequence>MEEESITSPLLQEEKVYHPGCPGCGNDRRKELQEGLPYKEFLYVWIVCLATCDQMVFFLLNVIEFLGLILTFKPFMAAPESRAV</sequence>
<dbReference type="AlphaFoldDB" id="A0A811Q3C5"/>
<gene>
    <name evidence="2" type="ORF">NCGR_LOCUS38549</name>
</gene>
<keyword evidence="3" id="KW-1185">Reference proteome</keyword>
<keyword evidence="1" id="KW-1133">Transmembrane helix</keyword>
<accession>A0A811Q3C5</accession>